<accession>A0ABX5VNH1</accession>
<feature type="compositionally biased region" description="Basic and acidic residues" evidence="1">
    <location>
        <begin position="57"/>
        <end position="67"/>
    </location>
</feature>
<dbReference type="EMBL" id="CP040899">
    <property type="protein sequence ID" value="QDB80012.1"/>
    <property type="molecule type" value="Genomic_DNA"/>
</dbReference>
<proteinExistence type="predicted"/>
<feature type="region of interest" description="Disordered" evidence="1">
    <location>
        <begin position="1"/>
        <end position="67"/>
    </location>
</feature>
<organism evidence="2 3">
    <name type="scientific">Georgenia wutianyii</name>
    <dbReference type="NCBI Taxonomy" id="2585135"/>
    <lineage>
        <taxon>Bacteria</taxon>
        <taxon>Bacillati</taxon>
        <taxon>Actinomycetota</taxon>
        <taxon>Actinomycetes</taxon>
        <taxon>Micrococcales</taxon>
        <taxon>Bogoriellaceae</taxon>
        <taxon>Georgenia</taxon>
    </lineage>
</organism>
<dbReference type="RefSeq" id="WP_139948905.1">
    <property type="nucleotide sequence ID" value="NZ_CP040899.1"/>
</dbReference>
<evidence type="ECO:0000256" key="1">
    <source>
        <dbReference type="SAM" id="MobiDB-lite"/>
    </source>
</evidence>
<feature type="compositionally biased region" description="Polar residues" evidence="1">
    <location>
        <begin position="9"/>
        <end position="19"/>
    </location>
</feature>
<protein>
    <submittedName>
        <fullName evidence="2">Uncharacterized protein</fullName>
    </submittedName>
</protein>
<dbReference type="Proteomes" id="UP000313948">
    <property type="component" value="Chromosome"/>
</dbReference>
<reference evidence="2 3" key="1">
    <citation type="submission" date="2019-05" db="EMBL/GenBank/DDBJ databases">
        <title>Georgenia *** sp. nov., and Georgenia *** sp. nov., isolated from the intestinal contents of plateau pika (Ochotona curzoniae) in the Qinghai-Tibet plateau of China.</title>
        <authorList>
            <person name="Tian Z."/>
        </authorList>
    </citation>
    <scope>NUCLEOTIDE SEQUENCE [LARGE SCALE GENOMIC DNA]</scope>
    <source>
        <strain evidence="2 3">Z294</strain>
    </source>
</reference>
<evidence type="ECO:0000313" key="3">
    <source>
        <dbReference type="Proteomes" id="UP000313948"/>
    </source>
</evidence>
<evidence type="ECO:0000313" key="2">
    <source>
        <dbReference type="EMBL" id="QDB80012.1"/>
    </source>
</evidence>
<sequence>MREPLYYLSSRTPTGQYTTPGEAPGLFHLGQSPGTSVAARPHGQLGHGQPRFAGVRPSHERPGSDRLPVEPVRLSLRDEELPRWGRLIVTGSSPRSWSGFRDEHVREKRYVDNGPWSPDHACFDPAPDGWDGSDVFHPAETAFVVVTERVKDALVAARLNVEIERAGLKPFPLTYALDGTEEAWRRRMAHHARGPRG</sequence>
<gene>
    <name evidence="2" type="ORF">FE251_11950</name>
</gene>
<keyword evidence="3" id="KW-1185">Reference proteome</keyword>
<name>A0ABX5VNH1_9MICO</name>